<dbReference type="AlphaFoldDB" id="A0ABD0NV45"/>
<protein>
    <recommendedName>
        <fullName evidence="3">Amidohydrolase</fullName>
    </recommendedName>
</protein>
<feature type="non-terminal residue" evidence="1">
    <location>
        <position position="57"/>
    </location>
</feature>
<organism evidence="1 2">
    <name type="scientific">Cirrhinus mrigala</name>
    <name type="common">Mrigala</name>
    <dbReference type="NCBI Taxonomy" id="683832"/>
    <lineage>
        <taxon>Eukaryota</taxon>
        <taxon>Metazoa</taxon>
        <taxon>Chordata</taxon>
        <taxon>Craniata</taxon>
        <taxon>Vertebrata</taxon>
        <taxon>Euteleostomi</taxon>
        <taxon>Actinopterygii</taxon>
        <taxon>Neopterygii</taxon>
        <taxon>Teleostei</taxon>
        <taxon>Ostariophysi</taxon>
        <taxon>Cypriniformes</taxon>
        <taxon>Cyprinidae</taxon>
        <taxon>Labeoninae</taxon>
        <taxon>Labeonini</taxon>
        <taxon>Cirrhinus</taxon>
    </lineage>
</organism>
<name>A0ABD0NV45_CIRMR</name>
<sequence length="57" mass="6045">MEGDELAACVVDLHSHLQTPAQTPYGQGMYPARQLDGIQLLPQQAAMASILPGAIIN</sequence>
<evidence type="ECO:0000313" key="2">
    <source>
        <dbReference type="Proteomes" id="UP001529510"/>
    </source>
</evidence>
<comment type="caution">
    <text evidence="1">The sequence shown here is derived from an EMBL/GenBank/DDBJ whole genome shotgun (WGS) entry which is preliminary data.</text>
</comment>
<dbReference type="Proteomes" id="UP001529510">
    <property type="component" value="Unassembled WGS sequence"/>
</dbReference>
<evidence type="ECO:0000313" key="1">
    <source>
        <dbReference type="EMBL" id="KAL0165764.1"/>
    </source>
</evidence>
<evidence type="ECO:0008006" key="3">
    <source>
        <dbReference type="Google" id="ProtNLM"/>
    </source>
</evidence>
<dbReference type="EMBL" id="JAMKFB020000019">
    <property type="protein sequence ID" value="KAL0165764.1"/>
    <property type="molecule type" value="Genomic_DNA"/>
</dbReference>
<gene>
    <name evidence="1" type="ORF">M9458_037608</name>
</gene>
<accession>A0ABD0NV45</accession>
<proteinExistence type="predicted"/>
<reference evidence="1 2" key="1">
    <citation type="submission" date="2024-05" db="EMBL/GenBank/DDBJ databases">
        <title>Genome sequencing and assembly of Indian major carp, Cirrhinus mrigala (Hamilton, 1822).</title>
        <authorList>
            <person name="Mohindra V."/>
            <person name="Chowdhury L.M."/>
            <person name="Lal K."/>
            <person name="Jena J.K."/>
        </authorList>
    </citation>
    <scope>NUCLEOTIDE SEQUENCE [LARGE SCALE GENOMIC DNA]</scope>
    <source>
        <strain evidence="1">CM1030</strain>
        <tissue evidence="1">Blood</tissue>
    </source>
</reference>
<keyword evidence="2" id="KW-1185">Reference proteome</keyword>